<dbReference type="Proteomes" id="UP000789845">
    <property type="component" value="Unassembled WGS sequence"/>
</dbReference>
<protein>
    <submittedName>
        <fullName evidence="2">Uncharacterized protein</fullName>
    </submittedName>
</protein>
<sequence>MNNGGNNMKVEIITSILMFTLISIVPSIITKVLLKDKDTLSINEEEFEGEFRVLWWLYPMACLVLIVGISLLYAGINSSRSIGYYLRWEEVIVIVLGASVILCSIFMIIGLVRMRISINERMFIYNNGFKIKYKIPIKQIKSVMVENGNLVINDGDEYPKLVSIYFKDIKTVVKVLNERTNRSKAK</sequence>
<accession>A0A9C7G8C1</accession>
<evidence type="ECO:0000313" key="2">
    <source>
        <dbReference type="EMBL" id="CAG9607679.1"/>
    </source>
</evidence>
<keyword evidence="1" id="KW-1133">Transmembrane helix</keyword>
<dbReference type="EMBL" id="CAKJTG010000006">
    <property type="protein sequence ID" value="CAG9607679.1"/>
    <property type="molecule type" value="Genomic_DNA"/>
</dbReference>
<dbReference type="AlphaFoldDB" id="A0A9C7G8C1"/>
<comment type="caution">
    <text evidence="2">The sequence shown here is derived from an EMBL/GenBank/DDBJ whole genome shotgun (WGS) entry which is preliminary data.</text>
</comment>
<evidence type="ECO:0000256" key="1">
    <source>
        <dbReference type="SAM" id="Phobius"/>
    </source>
</evidence>
<keyword evidence="3" id="KW-1185">Reference proteome</keyword>
<keyword evidence="1" id="KW-0472">Membrane</keyword>
<reference evidence="2" key="1">
    <citation type="submission" date="2021-10" db="EMBL/GenBank/DDBJ databases">
        <authorList>
            <person name="Criscuolo A."/>
        </authorList>
    </citation>
    <scope>NUCLEOTIDE SEQUENCE</scope>
    <source>
        <strain evidence="2">CIP111885</strain>
    </source>
</reference>
<keyword evidence="1" id="KW-0812">Transmembrane</keyword>
<name>A0A9C7G8C1_9BACI</name>
<feature type="transmembrane region" description="Helical" evidence="1">
    <location>
        <begin position="55"/>
        <end position="76"/>
    </location>
</feature>
<feature type="transmembrane region" description="Helical" evidence="1">
    <location>
        <begin position="91"/>
        <end position="112"/>
    </location>
</feature>
<proteinExistence type="predicted"/>
<evidence type="ECO:0000313" key="3">
    <source>
        <dbReference type="Proteomes" id="UP000789845"/>
    </source>
</evidence>
<gene>
    <name evidence="2" type="ORF">NEOCIP111885_01371</name>
</gene>
<organism evidence="2 3">
    <name type="scientific">Pseudoneobacillus rhizosphaerae</name>
    <dbReference type="NCBI Taxonomy" id="2880968"/>
    <lineage>
        <taxon>Bacteria</taxon>
        <taxon>Bacillati</taxon>
        <taxon>Bacillota</taxon>
        <taxon>Bacilli</taxon>
        <taxon>Bacillales</taxon>
        <taxon>Bacillaceae</taxon>
        <taxon>Pseudoneobacillus</taxon>
    </lineage>
</organism>
<feature type="transmembrane region" description="Helical" evidence="1">
    <location>
        <begin position="12"/>
        <end position="34"/>
    </location>
</feature>